<dbReference type="Gene3D" id="2.60.120.260">
    <property type="entry name" value="Galactose-binding domain-like"/>
    <property type="match status" value="1"/>
</dbReference>
<dbReference type="InterPro" id="IPR008979">
    <property type="entry name" value="Galactose-bd-like_sf"/>
</dbReference>
<dbReference type="Gene3D" id="1.10.390.30">
    <property type="entry name" value="Peptidase M60, enhancin-like domain 3"/>
    <property type="match status" value="1"/>
</dbReference>
<dbReference type="Pfam" id="PF13402">
    <property type="entry name" value="Peptidase_M60"/>
    <property type="match status" value="1"/>
</dbReference>
<dbReference type="PANTHER" id="PTHR15730:SF5">
    <property type="entry name" value="SI:CH211-210B2.2-RELATED"/>
    <property type="match status" value="1"/>
</dbReference>
<organism evidence="4 5">
    <name type="scientific">Lacibacter luteus</name>
    <dbReference type="NCBI Taxonomy" id="2508719"/>
    <lineage>
        <taxon>Bacteria</taxon>
        <taxon>Pseudomonadati</taxon>
        <taxon>Bacteroidota</taxon>
        <taxon>Chitinophagia</taxon>
        <taxon>Chitinophagales</taxon>
        <taxon>Chitinophagaceae</taxon>
        <taxon>Lacibacter</taxon>
    </lineage>
</organism>
<protein>
    <recommendedName>
        <fullName evidence="6">Peptidase M60 domain-containing protein</fullName>
    </recommendedName>
</protein>
<feature type="signal peptide" evidence="1">
    <location>
        <begin position="1"/>
        <end position="23"/>
    </location>
</feature>
<evidence type="ECO:0000313" key="5">
    <source>
        <dbReference type="Proteomes" id="UP000290204"/>
    </source>
</evidence>
<dbReference type="InterPro" id="IPR035423">
    <property type="entry name" value="M60-like_N"/>
</dbReference>
<dbReference type="Gene3D" id="3.40.390.80">
    <property type="entry name" value="Peptidase M60, enhancin-like domain 2"/>
    <property type="match status" value="1"/>
</dbReference>
<dbReference type="InterPro" id="IPR000421">
    <property type="entry name" value="FA58C"/>
</dbReference>
<dbReference type="Pfam" id="PF17291">
    <property type="entry name" value="M60-like_N"/>
    <property type="match status" value="1"/>
</dbReference>
<proteinExistence type="predicted"/>
<feature type="chain" id="PRO_5020603709" description="Peptidase M60 domain-containing protein" evidence="1">
    <location>
        <begin position="24"/>
        <end position="675"/>
    </location>
</feature>
<evidence type="ECO:0000259" key="3">
    <source>
        <dbReference type="PROSITE" id="PS51723"/>
    </source>
</evidence>
<dbReference type="AlphaFoldDB" id="A0A4Q1CNA8"/>
<evidence type="ECO:0000259" key="2">
    <source>
        <dbReference type="PROSITE" id="PS50022"/>
    </source>
</evidence>
<sequence length="675" mass="74414">MNSVMLVKRLSVCLLLLTVAVTACRKKYAYDFEDGTPGDGASVASITIDTSIKNVDASKYAQARVFPGLVCASEPRVKVDLAMNLNYNNVQDELRISVPPSPQFSTGLYAAPGELVIIDVPQNEYSLSVQIGAWTDNLSVIQNAPRDPVIYTRSQLNPGRNYLRNLYGGHIYIFAGRPIATPVNLSFTNVLKSPDYVFGQTDNAAWQTQIRSSCVPWLELRSANMIFVVPRQYCIDRPFADIQKAMQDWDDIINLDYYQWEGLSATPAEAIDKAPLLPWRVVMDIKPVVGYGHSGFPIVVQNDYSWFDGIGNVSAINGGGNWGVFHEVGHNNQQGTYWSWSTLGETTCNFFSFKVANRISATTPSAWPPKHPALATAIPAAITWASSAVGTRNFDGTDAAINDPFARLTPFVQIMSKIPANWGYPGQPDGWSFITELYKKTRRSNRISLTDQNKRDFVYETLCEFTRRDMRAFFRAWGITISNISLNKMGAIYPLSFQEIWKYNPLTKTGGDTQADPRSVWVPTVNSWATNEGTSGGVITHAFDGSFTTYWHSNYGTGTGPTAPQYTITVDMAVPTTIKGFAAALRQSGTGTTTRVKNIRVQVSDDNISWTPVTFVTGASTIAGAFTLVNVQGLQSFNLTANITARYFRYVISATSDNDPTGNSSALSEINIVRP</sequence>
<comment type="caution">
    <text evidence="4">The sequence shown here is derived from an EMBL/GenBank/DDBJ whole genome shotgun (WGS) entry which is preliminary data.</text>
</comment>
<gene>
    <name evidence="4" type="ORF">ESA94_06000</name>
</gene>
<dbReference type="Gene3D" id="2.60.120.1250">
    <property type="entry name" value="Peptidase M60, enhancin-like domain 1"/>
    <property type="match status" value="1"/>
</dbReference>
<name>A0A4Q1CNA8_9BACT</name>
<accession>A0A4Q1CNA8</accession>
<dbReference type="InterPro" id="IPR031161">
    <property type="entry name" value="Peptidase_M60_dom"/>
</dbReference>
<feature type="domain" description="F5/8 type C" evidence="2">
    <location>
        <begin position="544"/>
        <end position="669"/>
    </location>
</feature>
<dbReference type="SMART" id="SM01276">
    <property type="entry name" value="M60-like"/>
    <property type="match status" value="1"/>
</dbReference>
<evidence type="ECO:0000313" key="4">
    <source>
        <dbReference type="EMBL" id="RXK62550.1"/>
    </source>
</evidence>
<evidence type="ECO:0000256" key="1">
    <source>
        <dbReference type="SAM" id="SignalP"/>
    </source>
</evidence>
<dbReference type="EMBL" id="SDHW01000001">
    <property type="protein sequence ID" value="RXK62550.1"/>
    <property type="molecule type" value="Genomic_DNA"/>
</dbReference>
<keyword evidence="5" id="KW-1185">Reference proteome</keyword>
<feature type="domain" description="Peptidase M60" evidence="3">
    <location>
        <begin position="101"/>
        <end position="419"/>
    </location>
</feature>
<dbReference type="InterPro" id="IPR051244">
    <property type="entry name" value="TCAF"/>
</dbReference>
<evidence type="ECO:0008006" key="6">
    <source>
        <dbReference type="Google" id="ProtNLM"/>
    </source>
</evidence>
<dbReference type="OrthoDB" id="606623at2"/>
<dbReference type="Proteomes" id="UP000290204">
    <property type="component" value="Unassembled WGS sequence"/>
</dbReference>
<dbReference type="PROSITE" id="PS50022">
    <property type="entry name" value="FA58C_3"/>
    <property type="match status" value="1"/>
</dbReference>
<keyword evidence="1" id="KW-0732">Signal</keyword>
<dbReference type="PANTHER" id="PTHR15730">
    <property type="entry name" value="EXPERIMENTAL AUTOIMMUNE PROSTATITIS ANTIGEN 2-RELATED"/>
    <property type="match status" value="1"/>
</dbReference>
<dbReference type="RefSeq" id="WP_129129921.1">
    <property type="nucleotide sequence ID" value="NZ_SDHW01000001.1"/>
</dbReference>
<dbReference type="Pfam" id="PF00754">
    <property type="entry name" value="F5_F8_type_C"/>
    <property type="match status" value="1"/>
</dbReference>
<dbReference type="PROSITE" id="PS51723">
    <property type="entry name" value="PEPTIDASE_M60"/>
    <property type="match status" value="1"/>
</dbReference>
<dbReference type="InterPro" id="IPR042279">
    <property type="entry name" value="Pep_M60_3"/>
</dbReference>
<dbReference type="SUPFAM" id="SSF49785">
    <property type="entry name" value="Galactose-binding domain-like"/>
    <property type="match status" value="1"/>
</dbReference>
<reference evidence="4 5" key="1">
    <citation type="submission" date="2019-01" db="EMBL/GenBank/DDBJ databases">
        <title>Lacibacter sp. strain TTM-7.</title>
        <authorList>
            <person name="Chen W.-M."/>
        </authorList>
    </citation>
    <scope>NUCLEOTIDE SEQUENCE [LARGE SCALE GENOMIC DNA]</scope>
    <source>
        <strain evidence="4 5">TTM-7</strain>
    </source>
</reference>